<evidence type="ECO:0000313" key="2">
    <source>
        <dbReference type="EMBL" id="QJA67860.1"/>
    </source>
</evidence>
<dbReference type="EMBL" id="MT141577">
    <property type="protein sequence ID" value="QJA67860.1"/>
    <property type="molecule type" value="Genomic_DNA"/>
</dbReference>
<sequence>MTDKDHIEIATLRAAGETTRQIEAKTGWSHGSVVKSINQDRNKELITRIQNSFFNDNLERAALNFKAWIHSSPEDRQDKYLKYKASERVLDSAGILGGSSPSILIQQIINQDNRQLVAPIMADILSQVSGHRLPDPADQAIDVHSIDSRTDAANACSPSVQVVNDSAQVVTLGPEEPDITPNGDA</sequence>
<evidence type="ECO:0000313" key="1">
    <source>
        <dbReference type="EMBL" id="QJA44167.1"/>
    </source>
</evidence>
<evidence type="ECO:0000313" key="4">
    <source>
        <dbReference type="EMBL" id="QJI04510.1"/>
    </source>
</evidence>
<organism evidence="1">
    <name type="scientific">viral metagenome</name>
    <dbReference type="NCBI Taxonomy" id="1070528"/>
    <lineage>
        <taxon>unclassified sequences</taxon>
        <taxon>metagenomes</taxon>
        <taxon>organismal metagenomes</taxon>
    </lineage>
</organism>
<dbReference type="EMBL" id="MT144589">
    <property type="protein sequence ID" value="QJH93608.1"/>
    <property type="molecule type" value="Genomic_DNA"/>
</dbReference>
<protein>
    <submittedName>
        <fullName evidence="1">Uncharacterized protein</fullName>
    </submittedName>
</protein>
<evidence type="ECO:0000313" key="3">
    <source>
        <dbReference type="EMBL" id="QJH93608.1"/>
    </source>
</evidence>
<accession>A0A6H1Z9W7</accession>
<name>A0A6H1Z9W7_9ZZZZ</name>
<gene>
    <name evidence="4" type="ORF">MM415A00093_0003</name>
    <name evidence="2" type="ORF">MM415B00143_0011</name>
    <name evidence="1" type="ORF">TM448A00087_0100</name>
    <name evidence="3" type="ORF">TM448B00099_0084</name>
</gene>
<dbReference type="EMBL" id="MT145187">
    <property type="protein sequence ID" value="QJI04510.1"/>
    <property type="molecule type" value="Genomic_DNA"/>
</dbReference>
<dbReference type="AlphaFoldDB" id="A0A6H1Z9W7"/>
<reference evidence="1" key="1">
    <citation type="submission" date="2020-03" db="EMBL/GenBank/DDBJ databases">
        <title>The deep terrestrial virosphere.</title>
        <authorList>
            <person name="Holmfeldt K."/>
            <person name="Nilsson E."/>
            <person name="Simone D."/>
            <person name="Lopez-Fernandez M."/>
            <person name="Wu X."/>
            <person name="de Brujin I."/>
            <person name="Lundin D."/>
            <person name="Andersson A."/>
            <person name="Bertilsson S."/>
            <person name="Dopson M."/>
        </authorList>
    </citation>
    <scope>NUCLEOTIDE SEQUENCE</scope>
    <source>
        <strain evidence="4">MM415A00093</strain>
        <strain evidence="2">MM415B00143</strain>
        <strain evidence="1">TM448A00087</strain>
        <strain evidence="3">TM448B00099</strain>
    </source>
</reference>
<proteinExistence type="predicted"/>
<dbReference type="EMBL" id="MT143973">
    <property type="protein sequence ID" value="QJA44167.1"/>
    <property type="molecule type" value="Genomic_DNA"/>
</dbReference>